<dbReference type="SMART" id="SM00858">
    <property type="entry name" value="SAF"/>
    <property type="match status" value="1"/>
</dbReference>
<keyword evidence="3" id="KW-1185">Reference proteome</keyword>
<dbReference type="PROSITE" id="PS50844">
    <property type="entry name" value="AFP_LIKE"/>
    <property type="match status" value="1"/>
</dbReference>
<dbReference type="InterPro" id="IPR051690">
    <property type="entry name" value="PseI-like"/>
</dbReference>
<evidence type="ECO:0000313" key="2">
    <source>
        <dbReference type="EMBL" id="NWH04980.1"/>
    </source>
</evidence>
<dbReference type="InterPro" id="IPR036732">
    <property type="entry name" value="AFP_Neu5c_C_sf"/>
</dbReference>
<dbReference type="Pfam" id="PF03102">
    <property type="entry name" value="NeuB"/>
    <property type="match status" value="1"/>
</dbReference>
<dbReference type="PANTHER" id="PTHR42966:SF1">
    <property type="entry name" value="SIALIC ACID SYNTHASE"/>
    <property type="match status" value="1"/>
</dbReference>
<proteinExistence type="predicted"/>
<feature type="domain" description="AFP-like" evidence="1">
    <location>
        <begin position="264"/>
        <end position="314"/>
    </location>
</feature>
<comment type="caution">
    <text evidence="2">The sequence shown here is derived from an EMBL/GenBank/DDBJ whole genome shotgun (WGS) entry which is preliminary data.</text>
</comment>
<name>A0A850SXV5_9BACT</name>
<dbReference type="Gene3D" id="3.20.20.70">
    <property type="entry name" value="Aldolase class I"/>
    <property type="match status" value="1"/>
</dbReference>
<dbReference type="RefSeq" id="WP_178366435.1">
    <property type="nucleotide sequence ID" value="NZ_JACADJ010000021.1"/>
</dbReference>
<dbReference type="InterPro" id="IPR013974">
    <property type="entry name" value="SAF"/>
</dbReference>
<dbReference type="PANTHER" id="PTHR42966">
    <property type="entry name" value="N-ACETYLNEURAMINATE SYNTHASE"/>
    <property type="match status" value="1"/>
</dbReference>
<gene>
    <name evidence="2" type="ORF">HXW94_08290</name>
</gene>
<dbReference type="SUPFAM" id="SSF51569">
    <property type="entry name" value="Aldolase"/>
    <property type="match status" value="1"/>
</dbReference>
<protein>
    <submittedName>
        <fullName evidence="2">N-acetylneuraminate synthase family protein</fullName>
    </submittedName>
</protein>
<sequence length="322" mass="35174">MYLIAEIGFNHNGDIHLAVDMIRAAAEAGADAVKFQTFRAKDIALPSSPHYALIEKGEMSFEDHERLRREAKTQGIDFMSTPFSIDAVDLLAKVGVSAFKIASMDCTNTMLLKKVAAAGKPIYLSTGMASMEEISAAVDTLKSANCKNIYVLHCISHYPASADQLNLSIIPYLKEQLDGIVIGYSDHFPGIEACFAAAVIGAQVIETHFTLDKTIPEGDHSHSADPADLKALKSRLALFESMAGSAQAISQRPDQECAKDFRRGVYTRRELKKGDTLKSEDLQFTRPASDFTPDDIDFLEGKIVTEDLPVNAPVTKKILDFG</sequence>
<dbReference type="EMBL" id="JACADJ010000021">
    <property type="protein sequence ID" value="NWH04980.1"/>
    <property type="molecule type" value="Genomic_DNA"/>
</dbReference>
<dbReference type="GO" id="GO:0016051">
    <property type="term" value="P:carbohydrate biosynthetic process"/>
    <property type="evidence" value="ECO:0007669"/>
    <property type="project" value="InterPro"/>
</dbReference>
<evidence type="ECO:0000259" key="1">
    <source>
        <dbReference type="PROSITE" id="PS50844"/>
    </source>
</evidence>
<dbReference type="GO" id="GO:0047444">
    <property type="term" value="F:N-acylneuraminate-9-phosphate synthase activity"/>
    <property type="evidence" value="ECO:0007669"/>
    <property type="project" value="TreeGrafter"/>
</dbReference>
<dbReference type="Proteomes" id="UP000553343">
    <property type="component" value="Unassembled WGS sequence"/>
</dbReference>
<dbReference type="SUPFAM" id="SSF51269">
    <property type="entry name" value="AFP III-like domain"/>
    <property type="match status" value="1"/>
</dbReference>
<dbReference type="InterPro" id="IPR013132">
    <property type="entry name" value="PseI/NeuA/B-like_N"/>
</dbReference>
<dbReference type="CDD" id="cd11615">
    <property type="entry name" value="SAF_NeuB_like"/>
    <property type="match status" value="1"/>
</dbReference>
<reference evidence="2 3" key="1">
    <citation type="submission" date="2020-06" db="EMBL/GenBank/DDBJ databases">
        <title>High-quality draft genome of sulfate reducer Desulfobacter latus type strain AcrS2 isolated from marine sediment.</title>
        <authorList>
            <person name="Hoppe M."/>
            <person name="Larsen C.K."/>
            <person name="Marshall I.P.G."/>
            <person name="Schramm A."/>
            <person name="Marietou A.G."/>
        </authorList>
    </citation>
    <scope>NUCLEOTIDE SEQUENCE [LARGE SCALE GENOMIC DNA]</scope>
    <source>
        <strain evidence="2 3">AcRS2</strain>
    </source>
</reference>
<dbReference type="Pfam" id="PF08666">
    <property type="entry name" value="SAF"/>
    <property type="match status" value="1"/>
</dbReference>
<dbReference type="InterPro" id="IPR013785">
    <property type="entry name" value="Aldolase_TIM"/>
</dbReference>
<dbReference type="Gene3D" id="3.90.1210.10">
    <property type="entry name" value="Antifreeze-like/N-acetylneuraminic acid synthase C-terminal domain"/>
    <property type="match status" value="1"/>
</dbReference>
<accession>A0A850SXV5</accession>
<evidence type="ECO:0000313" key="3">
    <source>
        <dbReference type="Proteomes" id="UP000553343"/>
    </source>
</evidence>
<dbReference type="AlphaFoldDB" id="A0A850SXV5"/>
<dbReference type="InterPro" id="IPR057736">
    <property type="entry name" value="SAF_PseI/NeuA/NeuB"/>
</dbReference>
<organism evidence="2 3">
    <name type="scientific">Desulfobacter latus</name>
    <dbReference type="NCBI Taxonomy" id="2292"/>
    <lineage>
        <taxon>Bacteria</taxon>
        <taxon>Pseudomonadati</taxon>
        <taxon>Thermodesulfobacteriota</taxon>
        <taxon>Desulfobacteria</taxon>
        <taxon>Desulfobacterales</taxon>
        <taxon>Desulfobacteraceae</taxon>
        <taxon>Desulfobacter</taxon>
    </lineage>
</organism>
<dbReference type="InterPro" id="IPR006190">
    <property type="entry name" value="SAF_AFP_Neu5Ac"/>
</dbReference>